<dbReference type="PROSITE" id="PS00194">
    <property type="entry name" value="THIOREDOXIN_1"/>
    <property type="match status" value="1"/>
</dbReference>
<protein>
    <recommendedName>
        <fullName evidence="4">Peroxiredoxin-5, mitochondrial</fullName>
    </recommendedName>
    <alternativeName>
        <fullName evidence="6">Peroxiredoxin V</fullName>
    </alternativeName>
    <alternativeName>
        <fullName evidence="7">Thioredoxin-dependent peroxiredoxin 5</fullName>
    </alternativeName>
</protein>
<evidence type="ECO:0000259" key="9">
    <source>
        <dbReference type="PROSITE" id="PS51352"/>
    </source>
</evidence>
<evidence type="ECO:0000256" key="8">
    <source>
        <dbReference type="SAM" id="Phobius"/>
    </source>
</evidence>
<dbReference type="GO" id="GO:0016491">
    <property type="term" value="F:oxidoreductase activity"/>
    <property type="evidence" value="ECO:0007669"/>
    <property type="project" value="InterPro"/>
</dbReference>
<evidence type="ECO:0000256" key="6">
    <source>
        <dbReference type="ARBA" id="ARBA00031861"/>
    </source>
</evidence>
<dbReference type="InterPro" id="IPR050553">
    <property type="entry name" value="Thioredoxin_ResA/DsbE_sf"/>
</dbReference>
<dbReference type="InterPro" id="IPR013740">
    <property type="entry name" value="Redoxin"/>
</dbReference>
<dbReference type="CDD" id="cd02966">
    <property type="entry name" value="TlpA_like_family"/>
    <property type="match status" value="1"/>
</dbReference>
<keyword evidence="8" id="KW-0472">Membrane</keyword>
<evidence type="ECO:0000256" key="3">
    <source>
        <dbReference type="ARBA" id="ARBA00010505"/>
    </source>
</evidence>
<dbReference type="SUPFAM" id="SSF52833">
    <property type="entry name" value="Thioredoxin-like"/>
    <property type="match status" value="1"/>
</dbReference>
<dbReference type="Pfam" id="PF08534">
    <property type="entry name" value="Redoxin"/>
    <property type="match status" value="1"/>
</dbReference>
<keyword evidence="11" id="KW-1185">Reference proteome</keyword>
<comment type="similarity">
    <text evidence="3">Belongs to the peroxiredoxin family. Prx5 subfamily.</text>
</comment>
<feature type="domain" description="Thioredoxin" evidence="9">
    <location>
        <begin position="46"/>
        <end position="123"/>
    </location>
</feature>
<keyword evidence="8" id="KW-1133">Transmembrane helix</keyword>
<comment type="function">
    <text evidence="1">Thiol-specific peroxidase that catalyzes the reduction of hydrogen peroxide and organic hydroperoxides to water and alcohols, respectively. Plays a role in cell protection against oxidative stress by detoxifying peroxides and as sensor of hydrogen peroxide-mediated signaling events.</text>
</comment>
<evidence type="ECO:0000313" key="10">
    <source>
        <dbReference type="Ensembl" id="ENSHCOP00000022416.1"/>
    </source>
</evidence>
<dbReference type="Proteomes" id="UP000264820">
    <property type="component" value="Unplaced"/>
</dbReference>
<dbReference type="AlphaFoldDB" id="A0A3Q3DWK3"/>
<evidence type="ECO:0000256" key="5">
    <source>
        <dbReference type="ARBA" id="ARBA00022748"/>
    </source>
</evidence>
<proteinExistence type="inferred from homology"/>
<evidence type="ECO:0000256" key="1">
    <source>
        <dbReference type="ARBA" id="ARBA00003330"/>
    </source>
</evidence>
<dbReference type="Gene3D" id="3.40.30.10">
    <property type="entry name" value="Glutaredoxin"/>
    <property type="match status" value="1"/>
</dbReference>
<reference evidence="10" key="1">
    <citation type="submission" date="2025-08" db="UniProtKB">
        <authorList>
            <consortium name="Ensembl"/>
        </authorList>
    </citation>
    <scope>IDENTIFICATION</scope>
</reference>
<name>A0A3Q3DWK3_HIPCM</name>
<keyword evidence="5" id="KW-0201">Cytochrome c-type biogenesis</keyword>
<dbReference type="InterPro" id="IPR013766">
    <property type="entry name" value="Thioredoxin_domain"/>
</dbReference>
<dbReference type="PROSITE" id="PS51352">
    <property type="entry name" value="THIOREDOXIN_2"/>
    <property type="match status" value="1"/>
</dbReference>
<feature type="transmembrane region" description="Helical" evidence="8">
    <location>
        <begin position="12"/>
        <end position="33"/>
    </location>
</feature>
<dbReference type="InterPro" id="IPR036249">
    <property type="entry name" value="Thioredoxin-like_sf"/>
</dbReference>
<evidence type="ECO:0000313" key="11">
    <source>
        <dbReference type="Proteomes" id="UP000264820"/>
    </source>
</evidence>
<reference evidence="10" key="2">
    <citation type="submission" date="2025-09" db="UniProtKB">
        <authorList>
            <consortium name="Ensembl"/>
        </authorList>
    </citation>
    <scope>IDENTIFICATION</scope>
</reference>
<evidence type="ECO:0000256" key="7">
    <source>
        <dbReference type="ARBA" id="ARBA00033191"/>
    </source>
</evidence>
<dbReference type="InterPro" id="IPR017937">
    <property type="entry name" value="Thioredoxin_CS"/>
</dbReference>
<evidence type="ECO:0000256" key="2">
    <source>
        <dbReference type="ARBA" id="ARBA00004196"/>
    </source>
</evidence>
<organism evidence="10 11">
    <name type="scientific">Hippocampus comes</name>
    <name type="common">Tiger tail seahorse</name>
    <dbReference type="NCBI Taxonomy" id="109280"/>
    <lineage>
        <taxon>Eukaryota</taxon>
        <taxon>Metazoa</taxon>
        <taxon>Chordata</taxon>
        <taxon>Craniata</taxon>
        <taxon>Vertebrata</taxon>
        <taxon>Euteleostomi</taxon>
        <taxon>Actinopterygii</taxon>
        <taxon>Neopterygii</taxon>
        <taxon>Teleostei</taxon>
        <taxon>Neoteleostei</taxon>
        <taxon>Acanthomorphata</taxon>
        <taxon>Syngnathiaria</taxon>
        <taxon>Syngnathiformes</taxon>
        <taxon>Syngnathoidei</taxon>
        <taxon>Syngnathidae</taxon>
        <taxon>Hippocampus</taxon>
    </lineage>
</organism>
<accession>A0A3Q3DWK3</accession>
<dbReference type="PANTHER" id="PTHR42852">
    <property type="entry name" value="THIOL:DISULFIDE INTERCHANGE PROTEIN DSBE"/>
    <property type="match status" value="1"/>
</dbReference>
<keyword evidence="8" id="KW-0812">Transmembrane</keyword>
<comment type="subcellular location">
    <subcellularLocation>
        <location evidence="2">Cell envelope</location>
    </subcellularLocation>
</comment>
<sequence length="123" mass="14194">MKLKKEQISNIIWIVAILVLLFTPIGFHAKVWVNRIISFTPNVIANEAQQKLEDYQFILEDMDGNAINFDNFSDEVLVVNFWATWCPPCVAEMPEMAALHNAYGDTVRFAFIANDKPEKVKRY</sequence>
<dbReference type="Ensembl" id="ENSHCOT00000001117.1">
    <property type="protein sequence ID" value="ENSHCOP00000022416.1"/>
    <property type="gene ID" value="ENSHCOG00000010092.1"/>
</dbReference>
<dbReference type="GO" id="GO:0017004">
    <property type="term" value="P:cytochrome complex assembly"/>
    <property type="evidence" value="ECO:0007669"/>
    <property type="project" value="UniProtKB-KW"/>
</dbReference>
<evidence type="ECO:0000256" key="4">
    <source>
        <dbReference type="ARBA" id="ARBA00014329"/>
    </source>
</evidence>
<dbReference type="PANTHER" id="PTHR42852:SF13">
    <property type="entry name" value="PROTEIN DIPZ"/>
    <property type="match status" value="1"/>
</dbReference>